<protein>
    <submittedName>
        <fullName evidence="5">Diguanylate cyclase (GGDEF) domain-containing protein</fullName>
    </submittedName>
</protein>
<dbReference type="Gene3D" id="3.40.50.2300">
    <property type="match status" value="2"/>
</dbReference>
<keyword evidence="3" id="KW-0804">Transcription</keyword>
<dbReference type="PROSITE" id="PS50887">
    <property type="entry name" value="GGDEF"/>
    <property type="match status" value="1"/>
</dbReference>
<keyword evidence="2" id="KW-0238">DNA-binding</keyword>
<dbReference type="CDD" id="cd01949">
    <property type="entry name" value="GGDEF"/>
    <property type="match status" value="1"/>
</dbReference>
<keyword evidence="6" id="KW-1185">Reference proteome</keyword>
<dbReference type="InterPro" id="IPR000160">
    <property type="entry name" value="GGDEF_dom"/>
</dbReference>
<sequence>MNLYPFFKRKGYMEKRQERYRIGLIVGNVEDVFSNQVCKGAMDAVEITGDDLFIFPVKYLDRCEIDKKDPKQKYEYQYNVLLSYANSKALDMLLICLSSIGYMSSEERCMEVLNSFDGIPVLLIASDVAGYSCVKYDNVSGFRDGLTYLINVRGCNQIGMLAGTRQNSDARERLDVYKEVLKKNGIPIDEKLIVRGELSEKCKESAEILIANNPNLDAIVCANDAMALAVYDVLALSDRKIGKDICILGFDDIEEAAYMKPPLATVRADASILGYRAVIEAHAILEDCNFSETRKIIVATKFILRESTSGISEQNIASGQENAEDYKKKLQDMIHMNHRMNIVNRDMLMFGNSNVYNYANFLEAFTIANINSCYMYLLSKPSEHHENHTWTLPEAIYLRSYRIGEEVVEIPRSKQRLSIDEIFNNSYLDKERRTYIIIDIYSRELQYGILMCELPYQYFHYLEMVCYQISIAIKIMGLFAVQEKLLVDKEEMVHKLKAENLLLDDISNKDELTGLLNRRGFINSVEKLLAKENNLGAKAVIIYVDLNYLKQINDRYNHEEGDFAIKICALALEETLGESGMIGRIGGDEFVGAKLVSDYGEGENIKRQVKINLQKFSDRMNKPYEVTASVGVYAFEVKEGLLLNSLMEQADDLLYEDKKRKGPFVETGRNGE</sequence>
<evidence type="ECO:0000256" key="3">
    <source>
        <dbReference type="ARBA" id="ARBA00023163"/>
    </source>
</evidence>
<dbReference type="SMART" id="SM00267">
    <property type="entry name" value="GGDEF"/>
    <property type="match status" value="1"/>
</dbReference>
<accession>A0A1M7ES95</accession>
<dbReference type="SUPFAM" id="SSF53822">
    <property type="entry name" value="Periplasmic binding protein-like I"/>
    <property type="match status" value="1"/>
</dbReference>
<keyword evidence="1" id="KW-0805">Transcription regulation</keyword>
<name>A0A1M7ES95_9FIRM</name>
<evidence type="ECO:0000313" key="6">
    <source>
        <dbReference type="Proteomes" id="UP000184038"/>
    </source>
</evidence>
<dbReference type="Pfam" id="PF13377">
    <property type="entry name" value="Peripla_BP_3"/>
    <property type="match status" value="1"/>
</dbReference>
<evidence type="ECO:0000256" key="1">
    <source>
        <dbReference type="ARBA" id="ARBA00023015"/>
    </source>
</evidence>
<evidence type="ECO:0000313" key="5">
    <source>
        <dbReference type="EMBL" id="SHL94483.1"/>
    </source>
</evidence>
<feature type="domain" description="GGDEF" evidence="4">
    <location>
        <begin position="537"/>
        <end position="672"/>
    </location>
</feature>
<dbReference type="InterPro" id="IPR029787">
    <property type="entry name" value="Nucleotide_cyclase"/>
</dbReference>
<dbReference type="InterPro" id="IPR046335">
    <property type="entry name" value="LacI/GalR-like_sensor"/>
</dbReference>
<dbReference type="PANTHER" id="PTHR30146">
    <property type="entry name" value="LACI-RELATED TRANSCRIPTIONAL REPRESSOR"/>
    <property type="match status" value="1"/>
</dbReference>
<dbReference type="PANTHER" id="PTHR30146:SF109">
    <property type="entry name" value="HTH-TYPE TRANSCRIPTIONAL REGULATOR GALS"/>
    <property type="match status" value="1"/>
</dbReference>
<gene>
    <name evidence="5" type="ORF">SAMN02746066_00153</name>
</gene>
<proteinExistence type="predicted"/>
<dbReference type="GO" id="GO:0000976">
    <property type="term" value="F:transcription cis-regulatory region binding"/>
    <property type="evidence" value="ECO:0007669"/>
    <property type="project" value="TreeGrafter"/>
</dbReference>
<evidence type="ECO:0000259" key="4">
    <source>
        <dbReference type="PROSITE" id="PS50887"/>
    </source>
</evidence>
<dbReference type="CDD" id="cd06267">
    <property type="entry name" value="PBP1_LacI_sugar_binding-like"/>
    <property type="match status" value="1"/>
</dbReference>
<dbReference type="InterPro" id="IPR028082">
    <property type="entry name" value="Peripla_BP_I"/>
</dbReference>
<evidence type="ECO:0000256" key="2">
    <source>
        <dbReference type="ARBA" id="ARBA00023125"/>
    </source>
</evidence>
<dbReference type="EMBL" id="FRCP01000005">
    <property type="protein sequence ID" value="SHL94483.1"/>
    <property type="molecule type" value="Genomic_DNA"/>
</dbReference>
<reference evidence="5 6" key="1">
    <citation type="submission" date="2016-11" db="EMBL/GenBank/DDBJ databases">
        <authorList>
            <person name="Jaros S."/>
            <person name="Januszkiewicz K."/>
            <person name="Wedrychowicz H."/>
        </authorList>
    </citation>
    <scope>NUCLEOTIDE SEQUENCE [LARGE SCALE GENOMIC DNA]</scope>
    <source>
        <strain evidence="5 6">DSM 15930</strain>
    </source>
</reference>
<dbReference type="GO" id="GO:0003700">
    <property type="term" value="F:DNA-binding transcription factor activity"/>
    <property type="evidence" value="ECO:0007669"/>
    <property type="project" value="TreeGrafter"/>
</dbReference>
<dbReference type="Pfam" id="PF00990">
    <property type="entry name" value="GGDEF"/>
    <property type="match status" value="1"/>
</dbReference>
<organism evidence="5 6">
    <name type="scientific">Anaerosporobacter mobilis DSM 15930</name>
    <dbReference type="NCBI Taxonomy" id="1120996"/>
    <lineage>
        <taxon>Bacteria</taxon>
        <taxon>Bacillati</taxon>
        <taxon>Bacillota</taxon>
        <taxon>Clostridia</taxon>
        <taxon>Lachnospirales</taxon>
        <taxon>Lachnospiraceae</taxon>
        <taxon>Anaerosporobacter</taxon>
    </lineage>
</organism>
<dbReference type="InterPro" id="IPR043128">
    <property type="entry name" value="Rev_trsase/Diguanyl_cyclase"/>
</dbReference>
<dbReference type="Gene3D" id="3.30.70.270">
    <property type="match status" value="1"/>
</dbReference>
<dbReference type="OrthoDB" id="56125at2"/>
<dbReference type="Proteomes" id="UP000184038">
    <property type="component" value="Unassembled WGS sequence"/>
</dbReference>
<dbReference type="AlphaFoldDB" id="A0A1M7ES95"/>
<dbReference type="SUPFAM" id="SSF55073">
    <property type="entry name" value="Nucleotide cyclase"/>
    <property type="match status" value="1"/>
</dbReference>
<dbReference type="STRING" id="1120996.SAMN02746066_00153"/>
<dbReference type="NCBIfam" id="TIGR00254">
    <property type="entry name" value="GGDEF"/>
    <property type="match status" value="1"/>
</dbReference>